<dbReference type="OrthoDB" id="10329704at2759"/>
<feature type="region of interest" description="Disordered" evidence="1">
    <location>
        <begin position="1"/>
        <end position="25"/>
    </location>
</feature>
<proteinExistence type="predicted"/>
<feature type="compositionally biased region" description="Basic residues" evidence="1">
    <location>
        <begin position="157"/>
        <end position="166"/>
    </location>
</feature>
<gene>
    <name evidence="2" type="ORF">C7M61_001858</name>
</gene>
<evidence type="ECO:0000313" key="2">
    <source>
        <dbReference type="EMBL" id="PSK39254.1"/>
    </source>
</evidence>
<name>A0A2P7YTG0_9ASCO</name>
<dbReference type="GeneID" id="36565248"/>
<reference evidence="2 3" key="1">
    <citation type="submission" date="2018-03" db="EMBL/GenBank/DDBJ databases">
        <title>Candida pseudohaemulonii genome assembly and annotation.</title>
        <authorList>
            <person name="Munoz J.F."/>
            <person name="Gade L.G."/>
            <person name="Chow N.A."/>
            <person name="Litvintseva A.P."/>
            <person name="Loparev V.N."/>
            <person name="Cuomo C.A."/>
        </authorList>
    </citation>
    <scope>NUCLEOTIDE SEQUENCE [LARGE SCALE GENOMIC DNA]</scope>
    <source>
        <strain evidence="2 3">B12108</strain>
    </source>
</reference>
<protein>
    <submittedName>
        <fullName evidence="2">Uncharacterized protein</fullName>
    </submittedName>
</protein>
<feature type="compositionally biased region" description="Basic and acidic residues" evidence="1">
    <location>
        <begin position="119"/>
        <end position="132"/>
    </location>
</feature>
<feature type="compositionally biased region" description="Basic and acidic residues" evidence="1">
    <location>
        <begin position="146"/>
        <end position="156"/>
    </location>
</feature>
<comment type="caution">
    <text evidence="2">The sequence shown here is derived from an EMBL/GenBank/DDBJ whole genome shotgun (WGS) entry which is preliminary data.</text>
</comment>
<sequence>MPENTESTTTATTTTPTDGGRILRNSLGKSIKYLIRRKSSKKKTEGGNKTILPDEVEESKPILIEEVFDSPEEEKKALRKKELKRCSTLRRSFEICKDSLKSNSIFSNNHGDANSQSTKPEEHDSGSEKTKSVEVPMKDSSATPKRTKDTTKDSLQMKRKPTKRARFLATLHLGPKPSEEDDTKRALSPSGSCEENVAKEGTSKTCNTSTTKTPKTPSFDNLKELSHALKKLRSQNDKNILYENGEAVLYHLDNLLEEEVVHLIDSSKTCPDLNGKVEEILDQFSILFGYLSTEVNAPLRRRIAEIGNEMRRFADLLEKTSAKVNKSHLQESRKAACDKAISAFKQVSIMWADDATDITESFAKCQILYQRTTRAYTAFYNWHCSLYIKPHEAELFHTYYGITHYRKSCQILLKRDFYTLIQNSLEDLRQGLDFLLRQEAQSESK</sequence>
<evidence type="ECO:0000313" key="3">
    <source>
        <dbReference type="Proteomes" id="UP000241107"/>
    </source>
</evidence>
<dbReference type="EMBL" id="PYFQ01000003">
    <property type="protein sequence ID" value="PSK39254.1"/>
    <property type="molecule type" value="Genomic_DNA"/>
</dbReference>
<accession>A0A2P7YTG0</accession>
<dbReference type="Proteomes" id="UP000241107">
    <property type="component" value="Unassembled WGS sequence"/>
</dbReference>
<dbReference type="AlphaFoldDB" id="A0A2P7YTG0"/>
<feature type="region of interest" description="Disordered" evidence="1">
    <location>
        <begin position="100"/>
        <end position="219"/>
    </location>
</feature>
<dbReference type="RefSeq" id="XP_024714391.1">
    <property type="nucleotide sequence ID" value="XM_024857255.1"/>
</dbReference>
<organism evidence="2 3">
    <name type="scientific">Candidozyma pseudohaemuli</name>
    <dbReference type="NCBI Taxonomy" id="418784"/>
    <lineage>
        <taxon>Eukaryota</taxon>
        <taxon>Fungi</taxon>
        <taxon>Dikarya</taxon>
        <taxon>Ascomycota</taxon>
        <taxon>Saccharomycotina</taxon>
        <taxon>Pichiomycetes</taxon>
        <taxon>Metschnikowiaceae</taxon>
        <taxon>Candidozyma</taxon>
    </lineage>
</organism>
<dbReference type="VEuPathDB" id="FungiDB:C7M61_001858"/>
<keyword evidence="3" id="KW-1185">Reference proteome</keyword>
<feature type="compositionally biased region" description="Polar residues" evidence="1">
    <location>
        <begin position="101"/>
        <end position="118"/>
    </location>
</feature>
<feature type="compositionally biased region" description="Low complexity" evidence="1">
    <location>
        <begin position="203"/>
        <end position="218"/>
    </location>
</feature>
<evidence type="ECO:0000256" key="1">
    <source>
        <dbReference type="SAM" id="MobiDB-lite"/>
    </source>
</evidence>
<feature type="region of interest" description="Disordered" evidence="1">
    <location>
        <begin position="38"/>
        <end position="58"/>
    </location>
</feature>
<feature type="compositionally biased region" description="Low complexity" evidence="1">
    <location>
        <begin position="1"/>
        <end position="17"/>
    </location>
</feature>